<proteinExistence type="predicted"/>
<keyword evidence="2" id="KW-1185">Reference proteome</keyword>
<dbReference type="Proteomes" id="UP001057402">
    <property type="component" value="Chromosome 3"/>
</dbReference>
<organism evidence="1 2">
    <name type="scientific">Melastoma candidum</name>
    <dbReference type="NCBI Taxonomy" id="119954"/>
    <lineage>
        <taxon>Eukaryota</taxon>
        <taxon>Viridiplantae</taxon>
        <taxon>Streptophyta</taxon>
        <taxon>Embryophyta</taxon>
        <taxon>Tracheophyta</taxon>
        <taxon>Spermatophyta</taxon>
        <taxon>Magnoliopsida</taxon>
        <taxon>eudicotyledons</taxon>
        <taxon>Gunneridae</taxon>
        <taxon>Pentapetalae</taxon>
        <taxon>rosids</taxon>
        <taxon>malvids</taxon>
        <taxon>Myrtales</taxon>
        <taxon>Melastomataceae</taxon>
        <taxon>Melastomatoideae</taxon>
        <taxon>Melastomateae</taxon>
        <taxon>Melastoma</taxon>
    </lineage>
</organism>
<reference evidence="2" key="1">
    <citation type="journal article" date="2023" name="Front. Plant Sci.">
        <title>Chromosomal-level genome assembly of Melastoma candidum provides insights into trichome evolution.</title>
        <authorList>
            <person name="Zhong Y."/>
            <person name="Wu W."/>
            <person name="Sun C."/>
            <person name="Zou P."/>
            <person name="Liu Y."/>
            <person name="Dai S."/>
            <person name="Zhou R."/>
        </authorList>
    </citation>
    <scope>NUCLEOTIDE SEQUENCE [LARGE SCALE GENOMIC DNA]</scope>
</reference>
<sequence length="2128" mass="235602">MASGSPQGRIDKFFASKRKRKFTSPFELSRNEKEEKATVGGSPSEKGNLDGYLKRCENGDHMIQQSYLDNCSSEGLDSARRNLVTDMDKHARSEYTELSLRGECLWCDSPKTAPKKVDRSSSVLEDVSVEGETKDYPSSTYQNKSMELTQFANNFLSLYCSELQSIVQLETTSSADKRQDFPSFADNNCQESTKRLRFSQEQKDDGDNALETVPTLVPVVSKGDLNSSSEMDVSNTPAKLESNLGKHNQSLLSTVEQTACHTPASSGMKSIALKTPGSTCGSSIFSPGEAFWSEAVRLADGLCHPAHSHGCKTSTSGSNPEPLQKPSISSLGITEMAAPGESSRHLTRTDNLGSSEDIDDTFRKVSPLPVKRFDFTCEGKTFGVDYVQEQNLYQVESKPVFDSQSDDIDGSGLILHGGKTLAAKPEMDEACTPSSRLSCKDQLNLSNWLPLDICNTYRNKGIVKLYQWQVDCLLVEGVLERKNLVYCASTSAGKSFVAEILMLRRLLSTGKIAMLVLPYVSICVEKAEHLQAILEPIGKHVRSYYGSQGGGMLPKDTSVAVCTIEKANSLLNRLLEEGRLSEVGIIVIDELHMVGDPHRGYLLELMLTKLRYAAGEGHLSSNSGESSNSSSGKGDSVHGLQIVGMSATMPNVAAVADWLQAALYQTDFRPVPLEEYIKVGNSIYNKNMEIVRTISKGADCGGKDPDHIVELCNETVQDGHSVLIFCSSRKGCESTARHVAKFLMKFSTVLKNSNDDFIDTTSALDTLRRSPAGLDPILEETLPCGVAYHHAGLTVEEREVVETCYRKGLVRVLTATSTLAAGVNLPARRVIFRQPRVGRDFIDGTRYKQMAGRAGRTGIDTKGESILICKPEEIKRIMGLLNEKCPLLDSCLSEDKNGMTHAILEVVAGGIVQSAHDINRYVRCTLLNSTKPFEAVVKSAQDSLRWLCQRKFLEWSDETKLYGTTPLGRAAFGSSLTPEESLTVLEDLSRAREGFVLASDLHLVYIVTPTNIDIEPDWELYYQRFMELSALDQSVANRVGVVEPFLMRMAHCAPTHSVERSKRKATGNRGNSEKQSTVALNVVLQKEEALRVCKRFYVALILSRLVEEVPVAEVCEAYKVARGMVQALQENAGRFASMVSLFCERLGWHDMEGLVCKFQNRVCFGVRAEIVELTSIPYVKGSRARALYKAGLRTPLAIAEASIPEIVKALFECSSYAIEESSAQKRLQVGIAKKIKNEARKVVLDKAEEARKAAFSAFQSLGFDVAHFARPMLTAVDEHAKEGPTDTYSGDGTDGNVLALPSASVEVALVESKESDRVMESGDAILKSNPVSHSFATAMLHIPVLPFQVVASCHPASLPEQSAPKTSTTTVAPSGKGADMISFSKLEASVNGDRMNDDIDRPDKLGQNGIQHLNFFSKYPALDKGPIGVGTMPGGLDYFLDIWDSTSEFYFEIHYNKRNEANCIVPFEMHGMAICWDESPVYYVNFSKDLLKNDKKNIYCLTNGASSDGREKTLPDSWSDMIHGRWNRISNIMGKKNVRKFTWNFKVQIQVLKNAAISIHRVGLPSIAKKDFGFKLIENSFLVLPSIDLKSVIDISVVAWILWPDEERSSNPTIEKEVKRRLSVEAAAAAHLCGRWRNQMKRPAHDGCCRRVAQTRALRSVLWKLVIHEDLLEPLEMIEMPLVNVLADMERWGVGVDMEGCLQARNLLGKKIRHLEKEACILAGISFSLYTAADIANVLYGHLKLPIPEASCKGKRHPSTDKQCLDLLRHEHPIIPIIKEHRTLAKLLNCTLGPICSLAKLSMASQKYTVHGHWLQTSTSTGRLSMEEPNLQCVEHSVEFEFNKDADVGDNTSIHHNVNARDFIVPTQEDWLLLAADYSQIELRLMAHFSKDAALMELLSQPHGDVFTMIAARWTGKAEETVSFNEREQTKRMIYGILYGMGSKSLAEQLDCRPDEAAEKIINFKTIFPGVASWLRQAVCLCHQKGYIETLNGRKRFLSKIKFGNDKEKLKAQRQAVNSICQGSAADIIKIAMINIHATISGGVDCKYDSIGASKFHMLKGRCRILLQVHDELVLEVDPTFVKDAAKLLKESMENAVSLRVPLRVKLKVGRSWGSLEDFHAENYGNTD</sequence>
<name>A0ACB9RRT0_9MYRT</name>
<accession>A0ACB9RRT0</accession>
<evidence type="ECO:0000313" key="1">
    <source>
        <dbReference type="EMBL" id="KAI4380921.1"/>
    </source>
</evidence>
<protein>
    <submittedName>
        <fullName evidence="1">Uncharacterized protein</fullName>
    </submittedName>
</protein>
<comment type="caution">
    <text evidence="1">The sequence shown here is derived from an EMBL/GenBank/DDBJ whole genome shotgun (WGS) entry which is preliminary data.</text>
</comment>
<evidence type="ECO:0000313" key="2">
    <source>
        <dbReference type="Proteomes" id="UP001057402"/>
    </source>
</evidence>
<dbReference type="EMBL" id="CM042882">
    <property type="protein sequence ID" value="KAI4380921.1"/>
    <property type="molecule type" value="Genomic_DNA"/>
</dbReference>
<gene>
    <name evidence="1" type="ORF">MLD38_007054</name>
</gene>